<comment type="caution">
    <text evidence="1">The sequence shown here is derived from an EMBL/GenBank/DDBJ whole genome shotgun (WGS) entry which is preliminary data.</text>
</comment>
<name>A0A8T4GIT2_9EURY</name>
<evidence type="ECO:0000313" key="1">
    <source>
        <dbReference type="EMBL" id="MBP1953188.1"/>
    </source>
</evidence>
<sequence length="270" mass="27099">MVVVVEPSFSASAGVGSTVADEVAVVDVASVAFDAVEPSFAEPDGVAFVVPDSAPLRPVVVAAVSGPVVVSPSALVFASSTPSAPADAFDSMVAPSPLGAADPSAVAFASAVEFGARADTFVPAADALLRFSNGAALAFAEPFSADGTESVTFPADAVSFPGDVVALSVAAFVPFAAGAAVDFTVVADCEGALVPSRLSSETYSSRTVTLRNCASWTVAFTTVAFTSVDPLTFASLTLLSATVLPSTEPFERVALRSSESCTEARQTVDA</sequence>
<dbReference type="RefSeq" id="WP_188871810.1">
    <property type="nucleotide sequence ID" value="NZ_BMOO01000003.1"/>
</dbReference>
<dbReference type="AlphaFoldDB" id="A0A8T4GIT2"/>
<dbReference type="EMBL" id="JAGGKO010000001">
    <property type="protein sequence ID" value="MBP1953188.1"/>
    <property type="molecule type" value="Genomic_DNA"/>
</dbReference>
<accession>A0A8T4GIT2</accession>
<protein>
    <submittedName>
        <fullName evidence="1">Uncharacterized protein</fullName>
    </submittedName>
</protein>
<evidence type="ECO:0000313" key="2">
    <source>
        <dbReference type="Proteomes" id="UP000765891"/>
    </source>
</evidence>
<gene>
    <name evidence="1" type="ORF">J2752_000069</name>
</gene>
<reference evidence="1" key="1">
    <citation type="submission" date="2021-03" db="EMBL/GenBank/DDBJ databases">
        <title>Genomic Encyclopedia of Type Strains, Phase IV (KMG-IV): sequencing the most valuable type-strain genomes for metagenomic binning, comparative biology and taxonomic classification.</title>
        <authorList>
            <person name="Goeker M."/>
        </authorList>
    </citation>
    <scope>NUCLEOTIDE SEQUENCE</scope>
    <source>
        <strain evidence="1">DSM 22443</strain>
    </source>
</reference>
<organism evidence="1 2">
    <name type="scientific">Halarchaeum rubridurum</name>
    <dbReference type="NCBI Taxonomy" id="489911"/>
    <lineage>
        <taxon>Archaea</taxon>
        <taxon>Methanobacteriati</taxon>
        <taxon>Methanobacteriota</taxon>
        <taxon>Stenosarchaea group</taxon>
        <taxon>Halobacteria</taxon>
        <taxon>Halobacteriales</taxon>
        <taxon>Halobacteriaceae</taxon>
    </lineage>
</organism>
<dbReference type="Proteomes" id="UP000765891">
    <property type="component" value="Unassembled WGS sequence"/>
</dbReference>
<proteinExistence type="predicted"/>